<organism evidence="1">
    <name type="scientific">marine sediment metagenome</name>
    <dbReference type="NCBI Taxonomy" id="412755"/>
    <lineage>
        <taxon>unclassified sequences</taxon>
        <taxon>metagenomes</taxon>
        <taxon>ecological metagenomes</taxon>
    </lineage>
</organism>
<comment type="caution">
    <text evidence="1">The sequence shown here is derived from an EMBL/GenBank/DDBJ whole genome shotgun (WGS) entry which is preliminary data.</text>
</comment>
<dbReference type="EMBL" id="BART01018355">
    <property type="protein sequence ID" value="GAG74785.1"/>
    <property type="molecule type" value="Genomic_DNA"/>
</dbReference>
<accession>X0ZY47</accession>
<proteinExistence type="predicted"/>
<feature type="non-terminal residue" evidence="1">
    <location>
        <position position="1"/>
    </location>
</feature>
<reference evidence="1" key="1">
    <citation type="journal article" date="2014" name="Front. Microbiol.">
        <title>High frequency of phylogenetically diverse reductive dehalogenase-homologous genes in deep subseafloor sedimentary metagenomes.</title>
        <authorList>
            <person name="Kawai M."/>
            <person name="Futagami T."/>
            <person name="Toyoda A."/>
            <person name="Takaki Y."/>
            <person name="Nishi S."/>
            <person name="Hori S."/>
            <person name="Arai W."/>
            <person name="Tsubouchi T."/>
            <person name="Morono Y."/>
            <person name="Uchiyama I."/>
            <person name="Ito T."/>
            <person name="Fujiyama A."/>
            <person name="Inagaki F."/>
            <person name="Takami H."/>
        </authorList>
    </citation>
    <scope>NUCLEOTIDE SEQUENCE</scope>
    <source>
        <strain evidence="1">Expedition CK06-06</strain>
    </source>
</reference>
<protein>
    <submittedName>
        <fullName evidence="1">Uncharacterized protein</fullName>
    </submittedName>
</protein>
<name>X0ZY47_9ZZZZ</name>
<dbReference type="AlphaFoldDB" id="X0ZY47"/>
<evidence type="ECO:0000313" key="1">
    <source>
        <dbReference type="EMBL" id="GAG74785.1"/>
    </source>
</evidence>
<sequence length="193" mass="20646">GIMTAAGAPQVGVMMMYAAEGQEAYDQAIADGTSEEDASMSYVIYGSVAAVLEQMQLQGIMKIGKGMFRQLANRTAQKVTRKGLRSLTRDMIKVAAQEALEEMAQGTWQEVTAKLIYDKSVPGGVAGFIDRRAQEGYIGAVMGVVAGGAGVTAGKIQQAKTELTRVKPTPEVTEKPITEVPTVLLESYHMCDH</sequence>
<gene>
    <name evidence="1" type="ORF">S01H4_34661</name>
</gene>